<evidence type="ECO:0008006" key="3">
    <source>
        <dbReference type="Google" id="ProtNLM"/>
    </source>
</evidence>
<dbReference type="HOGENOM" id="CLU_2434231_0_0_11"/>
<dbReference type="STRING" id="1246995.AFR_29695"/>
<dbReference type="Proteomes" id="UP000017746">
    <property type="component" value="Chromosome"/>
</dbReference>
<name>U5W899_9ACTN</name>
<dbReference type="KEGG" id="afs:AFR_29695"/>
<organism evidence="1 2">
    <name type="scientific">Actinoplanes friuliensis DSM 7358</name>
    <dbReference type="NCBI Taxonomy" id="1246995"/>
    <lineage>
        <taxon>Bacteria</taxon>
        <taxon>Bacillati</taxon>
        <taxon>Actinomycetota</taxon>
        <taxon>Actinomycetes</taxon>
        <taxon>Micromonosporales</taxon>
        <taxon>Micromonosporaceae</taxon>
        <taxon>Actinoplanes</taxon>
    </lineage>
</organism>
<dbReference type="EMBL" id="CP006272">
    <property type="protein sequence ID" value="AGZ44200.1"/>
    <property type="molecule type" value="Genomic_DNA"/>
</dbReference>
<protein>
    <recommendedName>
        <fullName evidence="3">DUF4145 domain-containing protein</fullName>
    </recommendedName>
</protein>
<dbReference type="PATRIC" id="fig|1246995.3.peg.6019"/>
<sequence>MPGRDTTKTKDRLEDLTLYEQIQVATHPESYGKIFTKTLGGSRQIACSVLGQLSEIRNKVFHFRDELTLEELDSVLAARVWLHRKMAIAS</sequence>
<reference evidence="1 2" key="1">
    <citation type="journal article" date="2014" name="J. Biotechnol.">
        <title>Complete genome sequence of the actinobacterium Actinoplanes friuliensis HAG 010964, producer of the lipopeptide antibiotic friulimycin.</title>
        <authorList>
            <person name="Ruckert C."/>
            <person name="Szczepanowski R."/>
            <person name="Albersmeier A."/>
            <person name="Goesmann A."/>
            <person name="Fischer N."/>
            <person name="Steinkamper A."/>
            <person name="Puhler A."/>
            <person name="Biener R."/>
            <person name="Schwartz D."/>
            <person name="Kalinowski J."/>
        </authorList>
    </citation>
    <scope>NUCLEOTIDE SEQUENCE [LARGE SCALE GENOMIC DNA]</scope>
    <source>
        <strain evidence="1 2">DSM 7358</strain>
    </source>
</reference>
<dbReference type="OrthoDB" id="291940at2"/>
<evidence type="ECO:0000313" key="2">
    <source>
        <dbReference type="Proteomes" id="UP000017746"/>
    </source>
</evidence>
<accession>U5W899</accession>
<keyword evidence="2" id="KW-1185">Reference proteome</keyword>
<proteinExistence type="predicted"/>
<dbReference type="AlphaFoldDB" id="U5W899"/>
<evidence type="ECO:0000313" key="1">
    <source>
        <dbReference type="EMBL" id="AGZ44200.1"/>
    </source>
</evidence>
<dbReference type="RefSeq" id="WP_023560537.1">
    <property type="nucleotide sequence ID" value="NC_022657.1"/>
</dbReference>
<gene>
    <name evidence="1" type="ORF">AFR_29695</name>
</gene>